<comment type="subcellular location">
    <subcellularLocation>
        <location evidence="2 10">Cytoplasm</location>
    </subcellularLocation>
    <subcellularLocation>
        <location evidence="1 10">Nucleus</location>
    </subcellularLocation>
</comment>
<reference evidence="15 16" key="1">
    <citation type="submission" date="2016-03" db="EMBL/GenBank/DDBJ databases">
        <title>How can Kluyveromyces marxianus grow so fast - potential evolutionary course in Saccharomyces Complex revealed by comparative genomics.</title>
        <authorList>
            <person name="Mo W."/>
            <person name="Lu W."/>
            <person name="Yang X."/>
            <person name="Qi J."/>
            <person name="Lv H."/>
        </authorList>
    </citation>
    <scope>NUCLEOTIDE SEQUENCE [LARGE SCALE GENOMIC DNA]</scope>
    <source>
        <strain evidence="15 16">FIM1</strain>
    </source>
</reference>
<dbReference type="InterPro" id="IPR007282">
    <property type="entry name" value="NOT2/3/5_C"/>
</dbReference>
<proteinExistence type="inferred from homology"/>
<keyword evidence="7 10" id="KW-0805">Transcription regulation</keyword>
<evidence type="ECO:0000256" key="2">
    <source>
        <dbReference type="ARBA" id="ARBA00004496"/>
    </source>
</evidence>
<dbReference type="InterPro" id="IPR007207">
    <property type="entry name" value="Not_N"/>
</dbReference>
<feature type="compositionally biased region" description="Low complexity" evidence="12">
    <location>
        <begin position="241"/>
        <end position="255"/>
    </location>
</feature>
<organism evidence="15 16">
    <name type="scientific">Kluyveromyces marxianus</name>
    <name type="common">Yeast</name>
    <name type="synonym">Candida kefyr</name>
    <dbReference type="NCBI Taxonomy" id="4911"/>
    <lineage>
        <taxon>Eukaryota</taxon>
        <taxon>Fungi</taxon>
        <taxon>Dikarya</taxon>
        <taxon>Ascomycota</taxon>
        <taxon>Saccharomycotina</taxon>
        <taxon>Saccharomycetes</taxon>
        <taxon>Saccharomycetales</taxon>
        <taxon>Saccharomycetaceae</taxon>
        <taxon>Kluyveromyces</taxon>
    </lineage>
</organism>
<feature type="compositionally biased region" description="Polar residues" evidence="12">
    <location>
        <begin position="256"/>
        <end position="271"/>
    </location>
</feature>
<evidence type="ECO:0000256" key="3">
    <source>
        <dbReference type="ARBA" id="ARBA00007682"/>
    </source>
</evidence>
<dbReference type="Gene3D" id="2.30.30.1020">
    <property type="entry name" value="CCR4-NOT complex subunit 2/3/5, C-terminal domain"/>
    <property type="match status" value="1"/>
</dbReference>
<gene>
    <name evidence="15" type="primary">NOT5</name>
    <name evidence="15" type="ORF">FIM1_5086</name>
</gene>
<keyword evidence="8 10" id="KW-0804">Transcription</keyword>
<dbReference type="PANTHER" id="PTHR23326">
    <property type="entry name" value="CCR4 NOT-RELATED"/>
    <property type="match status" value="1"/>
</dbReference>
<comment type="function">
    <text evidence="10">Acts as component of the CCR4-NOT core complex, which in the nucleus seems to be a general transcription factor, and in the cytoplasm the major mRNA deadenylase involved in mRNA turnover. The NOT protein subcomplex negatively regulates the basal and activated transcription of many genes. Preferentially affects TC-type TATA element-dependent transcription. Could directly or indirectly inhibit component(s) of the general transcription machinery.</text>
</comment>
<evidence type="ECO:0000256" key="6">
    <source>
        <dbReference type="ARBA" id="ARBA00022553"/>
    </source>
</evidence>
<evidence type="ECO:0000256" key="4">
    <source>
        <dbReference type="ARBA" id="ARBA00022490"/>
    </source>
</evidence>
<accession>A0ABX6F1I1</accession>
<feature type="domain" description="NOT2/NOT3/NOT5 C-terminal" evidence="14">
    <location>
        <begin position="448"/>
        <end position="591"/>
    </location>
</feature>
<dbReference type="Proteomes" id="UP000422736">
    <property type="component" value="Chromosome 8"/>
</dbReference>
<keyword evidence="11" id="KW-0175">Coiled coil</keyword>
<name>A0ABX6F1I1_KLUMA</name>
<feature type="compositionally biased region" description="Low complexity" evidence="12">
    <location>
        <begin position="332"/>
        <end position="370"/>
    </location>
</feature>
<evidence type="ECO:0000256" key="8">
    <source>
        <dbReference type="ARBA" id="ARBA00023163"/>
    </source>
</evidence>
<feature type="compositionally biased region" description="Polar residues" evidence="12">
    <location>
        <begin position="316"/>
        <end position="331"/>
    </location>
</feature>
<keyword evidence="10" id="KW-0010">Activator</keyword>
<evidence type="ECO:0000256" key="9">
    <source>
        <dbReference type="ARBA" id="ARBA00023242"/>
    </source>
</evidence>
<evidence type="ECO:0000259" key="14">
    <source>
        <dbReference type="Pfam" id="PF04153"/>
    </source>
</evidence>
<comment type="similarity">
    <text evidence="3 10">Belongs to the CNOT2/3/5 family.</text>
</comment>
<evidence type="ECO:0000256" key="12">
    <source>
        <dbReference type="SAM" id="MobiDB-lite"/>
    </source>
</evidence>
<dbReference type="Pfam" id="PF04153">
    <property type="entry name" value="NOT2_3_5_C"/>
    <property type="match status" value="1"/>
</dbReference>
<dbReference type="InterPro" id="IPR040168">
    <property type="entry name" value="Not2/3/5"/>
</dbReference>
<reference evidence="15 16" key="2">
    <citation type="submission" date="2019-11" db="EMBL/GenBank/DDBJ databases">
        <authorList>
            <person name="Lu H."/>
        </authorList>
    </citation>
    <scope>NUCLEOTIDE SEQUENCE [LARGE SCALE GENOMIC DNA]</scope>
    <source>
        <strain evidence="15 16">FIM1</strain>
    </source>
</reference>
<sequence length="598" mass="68155">MSQRKLQQEVDKVLKKVKEGLEEYEEIYEKFQNTESDNQSYREKLESDLKREIKKLQKHREQIKNWLSKDDIKDRADVLMENRRLIESGMERFKSIEKIMKTKKFSTEALTNPDLIKDPRELKKRDQFLFVEECLEELQKQLDAFEVENNEEQIEKHTFHISNLENILKLLQNDDLDPETVQDFQEDIRYYVDNNDDPDFVDYDTIYQDMGCEIQPEDLLKEQSTPSKPKRSERSPRKKASPAPASLKSSTSSPRVTATSTVPSAQQQQESDNQDNASGAADTSDAATAAATAAAAAASNSSSAQNNDTNNDEKGNSNVDESNNASSKGTDSPSSAAVAAAVAATNGSAQSAGSTSATQTTTTPTTSSSTKSKKDKEPTPIPQAEDLPPPKDLSQEIEEILAKDLENKLAFKDPLFKEELPYWLETKKKLIQPPKEIDDFTLKHLESSLLNCPDSLDADTPRLFENPLSLPHPTSIFFPHEPIRFMAQDLPAKGDDLYGKISVAKIMSKFALDTLFFIFYHYQGSYDQFLASRELSLRGWKFNKVNHCWFHKEVEKLPPGIEGKEEVTWRYFDYQKAWLSRRCGADFEYKEEEFEKLW</sequence>
<protein>
    <recommendedName>
        <fullName evidence="10">General negative regulator of transcription subunit</fullName>
    </recommendedName>
</protein>
<evidence type="ECO:0000313" key="15">
    <source>
        <dbReference type="EMBL" id="QGN17877.1"/>
    </source>
</evidence>
<evidence type="ECO:0000256" key="7">
    <source>
        <dbReference type="ARBA" id="ARBA00023015"/>
    </source>
</evidence>
<evidence type="ECO:0000256" key="11">
    <source>
        <dbReference type="SAM" id="Coils"/>
    </source>
</evidence>
<feature type="region of interest" description="Disordered" evidence="12">
    <location>
        <begin position="215"/>
        <end position="392"/>
    </location>
</feature>
<dbReference type="Pfam" id="PF04065">
    <property type="entry name" value="Not3"/>
    <property type="match status" value="1"/>
</dbReference>
<keyword evidence="9 10" id="KW-0539">Nucleus</keyword>
<dbReference type="InterPro" id="IPR012270">
    <property type="entry name" value="CCR4-NOT_su3/5"/>
</dbReference>
<feature type="compositionally biased region" description="Low complexity" evidence="12">
    <location>
        <begin position="275"/>
        <end position="309"/>
    </location>
</feature>
<evidence type="ECO:0000256" key="5">
    <source>
        <dbReference type="ARBA" id="ARBA00022491"/>
    </source>
</evidence>
<dbReference type="EMBL" id="CP015060">
    <property type="protein sequence ID" value="QGN17877.1"/>
    <property type="molecule type" value="Genomic_DNA"/>
</dbReference>
<evidence type="ECO:0000256" key="10">
    <source>
        <dbReference type="PIRNR" id="PIRNR005290"/>
    </source>
</evidence>
<evidence type="ECO:0000313" key="16">
    <source>
        <dbReference type="Proteomes" id="UP000422736"/>
    </source>
</evidence>
<evidence type="ECO:0000256" key="1">
    <source>
        <dbReference type="ARBA" id="ARBA00004123"/>
    </source>
</evidence>
<keyword evidence="16" id="KW-1185">Reference proteome</keyword>
<feature type="coiled-coil region" evidence="11">
    <location>
        <begin position="3"/>
        <end position="69"/>
    </location>
</feature>
<dbReference type="InterPro" id="IPR038635">
    <property type="entry name" value="CCR4-NOT_su2/3/5_C_sf"/>
</dbReference>
<keyword evidence="6" id="KW-0597">Phosphoprotein</keyword>
<keyword evidence="4 10" id="KW-0963">Cytoplasm</keyword>
<evidence type="ECO:0000259" key="13">
    <source>
        <dbReference type="Pfam" id="PF04065"/>
    </source>
</evidence>
<feature type="domain" description="CCR4-Not complex component Not N-terminal" evidence="13">
    <location>
        <begin position="2"/>
        <end position="212"/>
    </location>
</feature>
<dbReference type="PIRSF" id="PIRSF005290">
    <property type="entry name" value="NOT_su_3_5"/>
    <property type="match status" value="1"/>
</dbReference>
<keyword evidence="5 10" id="KW-0678">Repressor</keyword>